<proteinExistence type="predicted"/>
<dbReference type="EMBL" id="HE797716">
    <property type="protein sequence ID" value="CCM07249.1"/>
    <property type="molecule type" value="Genomic_DNA"/>
</dbReference>
<dbReference type="HOGENOM" id="CLU_3437677_0_0_1"/>
<protein>
    <submittedName>
        <fullName evidence="1">Uncharacterized protein</fullName>
    </submittedName>
</protein>
<gene>
    <name evidence="1" type="ORF">FIBRA_09595</name>
</gene>
<organism evidence="1 2">
    <name type="scientific">Fibroporia radiculosa</name>
    <dbReference type="NCBI Taxonomy" id="599839"/>
    <lineage>
        <taxon>Eukaryota</taxon>
        <taxon>Fungi</taxon>
        <taxon>Dikarya</taxon>
        <taxon>Basidiomycota</taxon>
        <taxon>Agaricomycotina</taxon>
        <taxon>Agaricomycetes</taxon>
        <taxon>Polyporales</taxon>
        <taxon>Fibroporiaceae</taxon>
        <taxon>Fibroporia</taxon>
    </lineage>
</organism>
<evidence type="ECO:0000313" key="1">
    <source>
        <dbReference type="EMBL" id="CCM07249.1"/>
    </source>
</evidence>
<keyword evidence="2" id="KW-1185">Reference proteome</keyword>
<reference evidence="1 2" key="1">
    <citation type="journal article" date="2012" name="Appl. Environ. Microbiol.">
        <title>Short-read sequencing for genomic analysis of the brown rot fungus Fibroporia radiculosa.</title>
        <authorList>
            <person name="Tang J.D."/>
            <person name="Perkins A.D."/>
            <person name="Sonstegard T.S."/>
            <person name="Schroeder S.G."/>
            <person name="Burgess S.C."/>
            <person name="Diehl S.V."/>
        </authorList>
    </citation>
    <scope>NUCLEOTIDE SEQUENCE [LARGE SCALE GENOMIC DNA]</scope>
    <source>
        <strain evidence="1 2">TFFH 294</strain>
    </source>
</reference>
<dbReference type="InParanoid" id="J7S6P8"/>
<name>J7S6P8_9APHY</name>
<accession>J7S6P8</accession>
<dbReference type="Proteomes" id="UP000006352">
    <property type="component" value="Unassembled WGS sequence"/>
</dbReference>
<evidence type="ECO:0000313" key="2">
    <source>
        <dbReference type="Proteomes" id="UP000006352"/>
    </source>
</evidence>
<sequence>MKMKRDMKHIK</sequence>